<evidence type="ECO:0000313" key="1">
    <source>
        <dbReference type="EMBL" id="TDD36779.1"/>
    </source>
</evidence>
<proteinExistence type="predicted"/>
<comment type="caution">
    <text evidence="1">The sequence shown here is derived from an EMBL/GenBank/DDBJ whole genome shotgun (WGS) entry which is preliminary data.</text>
</comment>
<dbReference type="AlphaFoldDB" id="A0A4R4Y092"/>
<evidence type="ECO:0000313" key="2">
    <source>
        <dbReference type="Proteomes" id="UP000294947"/>
    </source>
</evidence>
<organism evidence="1 2">
    <name type="scientific">Saccharopolyspora elongata</name>
    <dbReference type="NCBI Taxonomy" id="2530387"/>
    <lineage>
        <taxon>Bacteria</taxon>
        <taxon>Bacillati</taxon>
        <taxon>Actinomycetota</taxon>
        <taxon>Actinomycetes</taxon>
        <taxon>Pseudonocardiales</taxon>
        <taxon>Pseudonocardiaceae</taxon>
        <taxon>Saccharopolyspora</taxon>
    </lineage>
</organism>
<protein>
    <submittedName>
        <fullName evidence="1">Uncharacterized protein</fullName>
    </submittedName>
</protein>
<keyword evidence="2" id="KW-1185">Reference proteome</keyword>
<name>A0A4R4Y092_9PSEU</name>
<dbReference type="Proteomes" id="UP000294947">
    <property type="component" value="Unassembled WGS sequence"/>
</dbReference>
<accession>A0A4R4Y092</accession>
<sequence length="131" mass="13798">MMLDSEQRRTFAALADVLIPASEPMPSAAAAGVPEALIDQVLGYRPDLAEGFADAMASCAGQEPEAALDELAARSPDQFQALTVLTAGAYFLSPQVETALAYDPPPRAAHDDTDAYVDMLVDVVERGFPTG</sequence>
<dbReference type="OrthoDB" id="8447184at2"/>
<dbReference type="EMBL" id="SMKW01000105">
    <property type="protein sequence ID" value="TDD36779.1"/>
    <property type="molecule type" value="Genomic_DNA"/>
</dbReference>
<reference evidence="1 2" key="1">
    <citation type="submission" date="2019-03" db="EMBL/GenBank/DDBJ databases">
        <title>Draft genome sequences of novel Actinobacteria.</title>
        <authorList>
            <person name="Sahin N."/>
            <person name="Ay H."/>
            <person name="Saygin H."/>
        </authorList>
    </citation>
    <scope>NUCLEOTIDE SEQUENCE [LARGE SCALE GENOMIC DNA]</scope>
    <source>
        <strain evidence="1 2">7K502</strain>
    </source>
</reference>
<gene>
    <name evidence="1" type="ORF">E1288_41535</name>
</gene>